<keyword evidence="2" id="KW-1185">Reference proteome</keyword>
<name>A0AA40DSK8_9PEZI</name>
<evidence type="ECO:0000313" key="2">
    <source>
        <dbReference type="Proteomes" id="UP001172102"/>
    </source>
</evidence>
<reference evidence="1" key="1">
    <citation type="submission" date="2023-06" db="EMBL/GenBank/DDBJ databases">
        <title>Genome-scale phylogeny and comparative genomics of the fungal order Sordariales.</title>
        <authorList>
            <consortium name="Lawrence Berkeley National Laboratory"/>
            <person name="Hensen N."/>
            <person name="Bonometti L."/>
            <person name="Westerberg I."/>
            <person name="Brannstrom I.O."/>
            <person name="Guillou S."/>
            <person name="Cros-Aarteil S."/>
            <person name="Calhoun S."/>
            <person name="Haridas S."/>
            <person name="Kuo A."/>
            <person name="Mondo S."/>
            <person name="Pangilinan J."/>
            <person name="Riley R."/>
            <person name="Labutti K."/>
            <person name="Andreopoulos B."/>
            <person name="Lipzen A."/>
            <person name="Chen C."/>
            <person name="Yanf M."/>
            <person name="Daum C."/>
            <person name="Ng V."/>
            <person name="Clum A."/>
            <person name="Steindorff A."/>
            <person name="Ohm R."/>
            <person name="Martin F."/>
            <person name="Silar P."/>
            <person name="Natvig D."/>
            <person name="Lalanne C."/>
            <person name="Gautier V."/>
            <person name="Ament-Velasquez S.L."/>
            <person name="Kruys A."/>
            <person name="Hutchinson M.I."/>
            <person name="Powell A.J."/>
            <person name="Barry K."/>
            <person name="Miller A.N."/>
            <person name="Grigoriev I.V."/>
            <person name="Debuchy R."/>
            <person name="Gladieux P."/>
            <person name="Thoren M.H."/>
            <person name="Johannesson H."/>
        </authorList>
    </citation>
    <scope>NUCLEOTIDE SEQUENCE</scope>
    <source>
        <strain evidence="1">SMH4607-1</strain>
    </source>
</reference>
<proteinExistence type="predicted"/>
<accession>A0AA40DSK8</accession>
<gene>
    <name evidence="1" type="ORF">B0H67DRAFT_493239</name>
</gene>
<protein>
    <submittedName>
        <fullName evidence="1">Uncharacterized protein</fullName>
    </submittedName>
</protein>
<dbReference type="Proteomes" id="UP001172102">
    <property type="component" value="Unassembled WGS sequence"/>
</dbReference>
<dbReference type="EMBL" id="JAUKUA010000005">
    <property type="protein sequence ID" value="KAK0711802.1"/>
    <property type="molecule type" value="Genomic_DNA"/>
</dbReference>
<dbReference type="InterPro" id="IPR053008">
    <property type="entry name" value="Phomopsin_biosynth_assoc"/>
</dbReference>
<dbReference type="PANTHER" id="PTHR35896">
    <property type="entry name" value="IG-LIKE DOMAIN-CONTAINING PROTEIN"/>
    <property type="match status" value="1"/>
</dbReference>
<organism evidence="1 2">
    <name type="scientific">Lasiosphaeris hirsuta</name>
    <dbReference type="NCBI Taxonomy" id="260670"/>
    <lineage>
        <taxon>Eukaryota</taxon>
        <taxon>Fungi</taxon>
        <taxon>Dikarya</taxon>
        <taxon>Ascomycota</taxon>
        <taxon>Pezizomycotina</taxon>
        <taxon>Sordariomycetes</taxon>
        <taxon>Sordariomycetidae</taxon>
        <taxon>Sordariales</taxon>
        <taxon>Lasiosphaeriaceae</taxon>
        <taxon>Lasiosphaeris</taxon>
    </lineage>
</organism>
<evidence type="ECO:0000313" key="1">
    <source>
        <dbReference type="EMBL" id="KAK0711802.1"/>
    </source>
</evidence>
<feature type="non-terminal residue" evidence="1">
    <location>
        <position position="1"/>
    </location>
</feature>
<sequence length="138" mass="15964">PCRTTAAEARQRGCFFDIISFSWLAPPCWDTELSEAFDHFACEWFIDSDKTQRVSHAHAMMEDYGGLFINEEYHTRHCAAMWLKMQQVVLGVGKRAIDSYIAEMSHTDHSLKVLLERESRLDVLDTIILLSFPHCRLV</sequence>
<comment type="caution">
    <text evidence="1">The sequence shown here is derived from an EMBL/GenBank/DDBJ whole genome shotgun (WGS) entry which is preliminary data.</text>
</comment>
<dbReference type="AlphaFoldDB" id="A0AA40DSK8"/>
<dbReference type="PANTHER" id="PTHR35896:SF3">
    <property type="entry name" value="MAJOR FACILITATOR SUPERFAMILY TRANSPORTER"/>
    <property type="match status" value="1"/>
</dbReference>